<dbReference type="GO" id="GO:0009658">
    <property type="term" value="P:chloroplast organization"/>
    <property type="evidence" value="ECO:0007669"/>
    <property type="project" value="TreeGrafter"/>
</dbReference>
<proteinExistence type="predicted"/>
<evidence type="ECO:0000313" key="1">
    <source>
        <dbReference type="EMBL" id="KAK4774780.1"/>
    </source>
</evidence>
<name>A0AAN7KXC6_TRANT</name>
<keyword evidence="2" id="KW-1185">Reference proteome</keyword>
<dbReference type="AlphaFoldDB" id="A0AAN7KXC6"/>
<gene>
    <name evidence="1" type="ORF">SAY86_009715</name>
</gene>
<dbReference type="PANTHER" id="PTHR36771:SF2">
    <property type="entry name" value="POTASSIUM TRANSPORTER"/>
    <property type="match status" value="1"/>
</dbReference>
<organism evidence="1 2">
    <name type="scientific">Trapa natans</name>
    <name type="common">Water chestnut</name>
    <dbReference type="NCBI Taxonomy" id="22666"/>
    <lineage>
        <taxon>Eukaryota</taxon>
        <taxon>Viridiplantae</taxon>
        <taxon>Streptophyta</taxon>
        <taxon>Embryophyta</taxon>
        <taxon>Tracheophyta</taxon>
        <taxon>Spermatophyta</taxon>
        <taxon>Magnoliopsida</taxon>
        <taxon>eudicotyledons</taxon>
        <taxon>Gunneridae</taxon>
        <taxon>Pentapetalae</taxon>
        <taxon>rosids</taxon>
        <taxon>malvids</taxon>
        <taxon>Myrtales</taxon>
        <taxon>Lythraceae</taxon>
        <taxon>Trapa</taxon>
    </lineage>
</organism>
<sequence>MRALPLPSPTTCFTEASIRSFSSYGGPNRGSFSRFIVSAKMEKGKKEEMEPKKRKQSLFGSVTEALDFSQVRSAEDAELLEEAREATRSGGRMSREQYGALRRKIGGTYKDFFKSYVDVDGQYVEEGWVDKTCKVCKKDTGGEARQVDKLGRYVHVACLEQRSKSGNFFTNLFAR</sequence>
<accession>A0AAN7KXC6</accession>
<dbReference type="EMBL" id="JAXQNO010000019">
    <property type="protein sequence ID" value="KAK4774780.1"/>
    <property type="molecule type" value="Genomic_DNA"/>
</dbReference>
<dbReference type="GO" id="GO:0045893">
    <property type="term" value="P:positive regulation of DNA-templated transcription"/>
    <property type="evidence" value="ECO:0007669"/>
    <property type="project" value="TreeGrafter"/>
</dbReference>
<evidence type="ECO:0000313" key="2">
    <source>
        <dbReference type="Proteomes" id="UP001346149"/>
    </source>
</evidence>
<evidence type="ECO:0008006" key="3">
    <source>
        <dbReference type="Google" id="ProtNLM"/>
    </source>
</evidence>
<reference evidence="1 2" key="1">
    <citation type="journal article" date="2023" name="Hortic Res">
        <title>Pangenome of water caltrop reveals structural variations and asymmetric subgenome divergence after allopolyploidization.</title>
        <authorList>
            <person name="Zhang X."/>
            <person name="Chen Y."/>
            <person name="Wang L."/>
            <person name="Yuan Y."/>
            <person name="Fang M."/>
            <person name="Shi L."/>
            <person name="Lu R."/>
            <person name="Comes H.P."/>
            <person name="Ma Y."/>
            <person name="Chen Y."/>
            <person name="Huang G."/>
            <person name="Zhou Y."/>
            <person name="Zheng Z."/>
            <person name="Qiu Y."/>
        </authorList>
    </citation>
    <scope>NUCLEOTIDE SEQUENCE [LARGE SCALE GENOMIC DNA]</scope>
    <source>
        <strain evidence="1">F231</strain>
    </source>
</reference>
<comment type="caution">
    <text evidence="1">The sequence shown here is derived from an EMBL/GenBank/DDBJ whole genome shotgun (WGS) entry which is preliminary data.</text>
</comment>
<protein>
    <recommendedName>
        <fullName evidence="3">GATA-type transcription activator N-terminal domain-containing protein</fullName>
    </recommendedName>
</protein>
<dbReference type="PANTHER" id="PTHR36771">
    <property type="entry name" value="POTASSIUM TRANSPORTER"/>
    <property type="match status" value="1"/>
</dbReference>
<dbReference type="Proteomes" id="UP001346149">
    <property type="component" value="Unassembled WGS sequence"/>
</dbReference>